<dbReference type="SUPFAM" id="SSF143631">
    <property type="entry name" value="ApbE-like"/>
    <property type="match status" value="1"/>
</dbReference>
<dbReference type="InterPro" id="IPR024932">
    <property type="entry name" value="ApbE"/>
</dbReference>
<accession>A0ABM8G7Z0</accession>
<sequence length="287" mass="30809">MPPSERRFSAIGAPWRIDTEEPLDDAGFERVLALVEEFDRAYSRFRDDSLVARLARDGGTVDFPEDAEPMFALYAALYRATDGALTPLVGASLEQLGYDPAYRLTPRWPALPSPAWDDRLRVEGSRVTAAEPVLLDVGAAGKGALVDLVSAELRAVGVGGATVDASGDLLHTAPEPLRVALEHPYDSSLAIGVVEVSGAICASAANRRAWADGLHHVLDGRTGLPVREVAATWVLSETALEADGLATALFLTDPERLLGDFDFRWVRMFTDGSADYSDDLPGEVFAA</sequence>
<dbReference type="Pfam" id="PF02424">
    <property type="entry name" value="ApbE"/>
    <property type="match status" value="1"/>
</dbReference>
<evidence type="ECO:0000256" key="10">
    <source>
        <dbReference type="ARBA" id="ARBA00048540"/>
    </source>
</evidence>
<evidence type="ECO:0000256" key="2">
    <source>
        <dbReference type="ARBA" id="ARBA00011955"/>
    </source>
</evidence>
<dbReference type="Proteomes" id="UP001321498">
    <property type="component" value="Chromosome"/>
</dbReference>
<keyword evidence="7" id="KW-0274">FAD</keyword>
<evidence type="ECO:0000256" key="1">
    <source>
        <dbReference type="ARBA" id="ARBA00001946"/>
    </source>
</evidence>
<protein>
    <recommendedName>
        <fullName evidence="3">FAD:protein FMN transferase</fullName>
        <ecNumber evidence="2">2.7.1.180</ecNumber>
    </recommendedName>
    <alternativeName>
        <fullName evidence="9">Flavin transferase</fullName>
    </alternativeName>
</protein>
<evidence type="ECO:0000256" key="7">
    <source>
        <dbReference type="ARBA" id="ARBA00022827"/>
    </source>
</evidence>
<evidence type="ECO:0000256" key="5">
    <source>
        <dbReference type="ARBA" id="ARBA00022679"/>
    </source>
</evidence>
<proteinExistence type="predicted"/>
<keyword evidence="6" id="KW-0479">Metal-binding</keyword>
<dbReference type="EC" id="2.7.1.180" evidence="2"/>
<reference evidence="12" key="1">
    <citation type="journal article" date="2019" name="Int. J. Syst. Evol. Microbiol.">
        <title>The Global Catalogue of Microorganisms (GCM) 10K type strain sequencing project: providing services to taxonomists for standard genome sequencing and annotation.</title>
        <authorList>
            <consortium name="The Broad Institute Genomics Platform"/>
            <consortium name="The Broad Institute Genome Sequencing Center for Infectious Disease"/>
            <person name="Wu L."/>
            <person name="Ma J."/>
        </authorList>
    </citation>
    <scope>NUCLEOTIDE SEQUENCE [LARGE SCALE GENOMIC DNA]</scope>
    <source>
        <strain evidence="12">NBRC 108725</strain>
    </source>
</reference>
<dbReference type="InterPro" id="IPR003374">
    <property type="entry name" value="ApbE-like_sf"/>
</dbReference>
<keyword evidence="4" id="KW-0285">Flavoprotein</keyword>
<evidence type="ECO:0000256" key="9">
    <source>
        <dbReference type="ARBA" id="ARBA00031306"/>
    </source>
</evidence>
<dbReference type="PANTHER" id="PTHR30040">
    <property type="entry name" value="THIAMINE BIOSYNTHESIS LIPOPROTEIN APBE"/>
    <property type="match status" value="1"/>
</dbReference>
<keyword evidence="12" id="KW-1185">Reference proteome</keyword>
<keyword evidence="5 11" id="KW-0808">Transferase</keyword>
<dbReference type="Gene3D" id="3.10.520.10">
    <property type="entry name" value="ApbE-like domains"/>
    <property type="match status" value="1"/>
</dbReference>
<dbReference type="EMBL" id="AP027731">
    <property type="protein sequence ID" value="BDZ44294.1"/>
    <property type="molecule type" value="Genomic_DNA"/>
</dbReference>
<comment type="cofactor">
    <cofactor evidence="1">
        <name>Mg(2+)</name>
        <dbReference type="ChEBI" id="CHEBI:18420"/>
    </cofactor>
</comment>
<gene>
    <name evidence="11" type="ORF">GCM10025866_02030</name>
</gene>
<dbReference type="GO" id="GO:0016740">
    <property type="term" value="F:transferase activity"/>
    <property type="evidence" value="ECO:0007669"/>
    <property type="project" value="UniProtKB-KW"/>
</dbReference>
<dbReference type="PANTHER" id="PTHR30040:SF2">
    <property type="entry name" value="FAD:PROTEIN FMN TRANSFERASE"/>
    <property type="match status" value="1"/>
</dbReference>
<dbReference type="RefSeq" id="WP_286277759.1">
    <property type="nucleotide sequence ID" value="NZ_AP027731.1"/>
</dbReference>
<evidence type="ECO:0000256" key="8">
    <source>
        <dbReference type="ARBA" id="ARBA00022842"/>
    </source>
</evidence>
<organism evidence="11 12">
    <name type="scientific">Naasia aerilata</name>
    <dbReference type="NCBI Taxonomy" id="1162966"/>
    <lineage>
        <taxon>Bacteria</taxon>
        <taxon>Bacillati</taxon>
        <taxon>Actinomycetota</taxon>
        <taxon>Actinomycetes</taxon>
        <taxon>Micrococcales</taxon>
        <taxon>Microbacteriaceae</taxon>
        <taxon>Naasia</taxon>
    </lineage>
</organism>
<evidence type="ECO:0000313" key="12">
    <source>
        <dbReference type="Proteomes" id="UP001321498"/>
    </source>
</evidence>
<comment type="catalytic activity">
    <reaction evidence="10">
        <text>L-threonyl-[protein] + FAD = FMN-L-threonyl-[protein] + AMP + H(+)</text>
        <dbReference type="Rhea" id="RHEA:36847"/>
        <dbReference type="Rhea" id="RHEA-COMP:11060"/>
        <dbReference type="Rhea" id="RHEA-COMP:11061"/>
        <dbReference type="ChEBI" id="CHEBI:15378"/>
        <dbReference type="ChEBI" id="CHEBI:30013"/>
        <dbReference type="ChEBI" id="CHEBI:57692"/>
        <dbReference type="ChEBI" id="CHEBI:74257"/>
        <dbReference type="ChEBI" id="CHEBI:456215"/>
        <dbReference type="EC" id="2.7.1.180"/>
    </reaction>
</comment>
<evidence type="ECO:0000256" key="6">
    <source>
        <dbReference type="ARBA" id="ARBA00022723"/>
    </source>
</evidence>
<keyword evidence="8" id="KW-0460">Magnesium</keyword>
<evidence type="ECO:0000313" key="11">
    <source>
        <dbReference type="EMBL" id="BDZ44294.1"/>
    </source>
</evidence>
<name>A0ABM8G7Z0_9MICO</name>
<evidence type="ECO:0000256" key="4">
    <source>
        <dbReference type="ARBA" id="ARBA00022630"/>
    </source>
</evidence>
<evidence type="ECO:0000256" key="3">
    <source>
        <dbReference type="ARBA" id="ARBA00016337"/>
    </source>
</evidence>